<feature type="transmembrane region" description="Helical" evidence="8">
    <location>
        <begin position="32"/>
        <end position="55"/>
    </location>
</feature>
<keyword evidence="8" id="KW-0926">Vacuole</keyword>
<evidence type="ECO:0000313" key="10">
    <source>
        <dbReference type="Proteomes" id="UP000305067"/>
    </source>
</evidence>
<dbReference type="GO" id="GO:0012505">
    <property type="term" value="C:endomembrane system"/>
    <property type="evidence" value="ECO:0007669"/>
    <property type="project" value="UniProtKB-SubCell"/>
</dbReference>
<evidence type="ECO:0000256" key="8">
    <source>
        <dbReference type="RuleBase" id="RU361113"/>
    </source>
</evidence>
<keyword evidence="5" id="KW-0029">Amino-acid transport</keyword>
<feature type="transmembrane region" description="Helical" evidence="8">
    <location>
        <begin position="153"/>
        <end position="173"/>
    </location>
</feature>
<keyword evidence="6 8" id="KW-1133">Transmembrane helix</keyword>
<comment type="caution">
    <text evidence="8">Lacks conserved residue(s) required for the propagation of feature annotation.</text>
</comment>
<keyword evidence="7 8" id="KW-0472">Membrane</keyword>
<gene>
    <name evidence="9" type="ORF">BDV98DRAFT_514242</name>
</gene>
<feature type="transmembrane region" description="Helical" evidence="8">
    <location>
        <begin position="391"/>
        <end position="414"/>
    </location>
</feature>
<accession>A0A5C3Q554</accession>
<dbReference type="EMBL" id="ML178849">
    <property type="protein sequence ID" value="TFK97215.1"/>
    <property type="molecule type" value="Genomic_DNA"/>
</dbReference>
<evidence type="ECO:0000256" key="3">
    <source>
        <dbReference type="ARBA" id="ARBA00022448"/>
    </source>
</evidence>
<evidence type="ECO:0000256" key="1">
    <source>
        <dbReference type="ARBA" id="ARBA00004127"/>
    </source>
</evidence>
<sequence>MLRTFRASCGQRTIATSFGTDSLLYPGPLTRLGASFFLFGLINNVLYVIILSAALDLVPQSTPKGIIAFWNIAPALVAKVGWPYLLKGEVRYAKRIVGCCALSFVGMLMVGFSTSLGARLVGIGLASFSSGLGELTFLQLSTTFSPPSVGGHAVGYFASGTGGAGLVGAFIWWEVRGFGVKAGIGMSSILPFINPITYYCLLPLASAFVDASTGPSSAYQPLNAAADDEDEVAVDDPEHNPLLMTSGYVPPTTTTGINSDENGLTLKEKWALSKPLLLKYMLPLFCVYTFEYIINQGIAPTLVYEVPSPDKYPVISKIIHSIRDYYPFWQLTYQSFVFLSRSSITLGLPPLPRPLLSLPAFVQAIILVVLALESALGIFEGGTNEEMGMSFWMIVVLIGVEGICGGLAYVNVFYRVNQEPLRPDASPIRAQQEQEFKIGSIGFADSSGILVASLLAMPVEVGLCGVQVGRGKELCRTL</sequence>
<keyword evidence="3" id="KW-0813">Transport</keyword>
<dbReference type="PANTHER" id="PTHR10981:SF0">
    <property type="entry name" value="BATTENIN"/>
    <property type="match status" value="1"/>
</dbReference>
<dbReference type="STRING" id="1884261.A0A5C3Q554"/>
<organism evidence="9 10">
    <name type="scientific">Pterulicium gracile</name>
    <dbReference type="NCBI Taxonomy" id="1884261"/>
    <lineage>
        <taxon>Eukaryota</taxon>
        <taxon>Fungi</taxon>
        <taxon>Dikarya</taxon>
        <taxon>Basidiomycota</taxon>
        <taxon>Agaricomycotina</taxon>
        <taxon>Agaricomycetes</taxon>
        <taxon>Agaricomycetidae</taxon>
        <taxon>Agaricales</taxon>
        <taxon>Pleurotineae</taxon>
        <taxon>Pterulaceae</taxon>
        <taxon>Pterulicium</taxon>
    </lineage>
</organism>
<evidence type="ECO:0000256" key="7">
    <source>
        <dbReference type="ARBA" id="ARBA00023136"/>
    </source>
</evidence>
<comment type="subcellular location">
    <subcellularLocation>
        <location evidence="1">Endomembrane system</location>
        <topology evidence="1">Multi-pass membrane protein</topology>
    </subcellularLocation>
    <subcellularLocation>
        <location evidence="8">Vacuole membrane</location>
        <topology evidence="8">Multi-pass membrane protein</topology>
    </subcellularLocation>
</comment>
<evidence type="ECO:0000256" key="5">
    <source>
        <dbReference type="ARBA" id="ARBA00022970"/>
    </source>
</evidence>
<keyword evidence="4 8" id="KW-0812">Transmembrane</keyword>
<evidence type="ECO:0000256" key="2">
    <source>
        <dbReference type="ARBA" id="ARBA00007467"/>
    </source>
</evidence>
<dbReference type="AlphaFoldDB" id="A0A5C3Q554"/>
<reference evidence="9 10" key="1">
    <citation type="journal article" date="2019" name="Nat. Ecol. Evol.">
        <title>Megaphylogeny resolves global patterns of mushroom evolution.</title>
        <authorList>
            <person name="Varga T."/>
            <person name="Krizsan K."/>
            <person name="Foldi C."/>
            <person name="Dima B."/>
            <person name="Sanchez-Garcia M."/>
            <person name="Sanchez-Ramirez S."/>
            <person name="Szollosi G.J."/>
            <person name="Szarkandi J.G."/>
            <person name="Papp V."/>
            <person name="Albert L."/>
            <person name="Andreopoulos W."/>
            <person name="Angelini C."/>
            <person name="Antonin V."/>
            <person name="Barry K.W."/>
            <person name="Bougher N.L."/>
            <person name="Buchanan P."/>
            <person name="Buyck B."/>
            <person name="Bense V."/>
            <person name="Catcheside P."/>
            <person name="Chovatia M."/>
            <person name="Cooper J."/>
            <person name="Damon W."/>
            <person name="Desjardin D."/>
            <person name="Finy P."/>
            <person name="Geml J."/>
            <person name="Haridas S."/>
            <person name="Hughes K."/>
            <person name="Justo A."/>
            <person name="Karasinski D."/>
            <person name="Kautmanova I."/>
            <person name="Kiss B."/>
            <person name="Kocsube S."/>
            <person name="Kotiranta H."/>
            <person name="LaButti K.M."/>
            <person name="Lechner B.E."/>
            <person name="Liimatainen K."/>
            <person name="Lipzen A."/>
            <person name="Lukacs Z."/>
            <person name="Mihaltcheva S."/>
            <person name="Morgado L.N."/>
            <person name="Niskanen T."/>
            <person name="Noordeloos M.E."/>
            <person name="Ohm R.A."/>
            <person name="Ortiz-Santana B."/>
            <person name="Ovrebo C."/>
            <person name="Racz N."/>
            <person name="Riley R."/>
            <person name="Savchenko A."/>
            <person name="Shiryaev A."/>
            <person name="Soop K."/>
            <person name="Spirin V."/>
            <person name="Szebenyi C."/>
            <person name="Tomsovsky M."/>
            <person name="Tulloss R.E."/>
            <person name="Uehling J."/>
            <person name="Grigoriev I.V."/>
            <person name="Vagvolgyi C."/>
            <person name="Papp T."/>
            <person name="Martin F.M."/>
            <person name="Miettinen O."/>
            <person name="Hibbett D.S."/>
            <person name="Nagy L.G."/>
        </authorList>
    </citation>
    <scope>NUCLEOTIDE SEQUENCE [LARGE SCALE GENOMIC DNA]</scope>
    <source>
        <strain evidence="9 10">CBS 309.79</strain>
    </source>
</reference>
<name>A0A5C3Q554_9AGAR</name>
<dbReference type="Proteomes" id="UP000305067">
    <property type="component" value="Unassembled WGS sequence"/>
</dbReference>
<feature type="transmembrane region" description="Helical" evidence="8">
    <location>
        <begin position="92"/>
        <end position="113"/>
    </location>
</feature>
<feature type="transmembrane region" description="Helical" evidence="8">
    <location>
        <begin position="360"/>
        <end position="379"/>
    </location>
</feature>
<proteinExistence type="inferred from homology"/>
<evidence type="ECO:0000256" key="4">
    <source>
        <dbReference type="ARBA" id="ARBA00022692"/>
    </source>
</evidence>
<dbReference type="GO" id="GO:0006865">
    <property type="term" value="P:amino acid transport"/>
    <property type="evidence" value="ECO:0007669"/>
    <property type="project" value="UniProtKB-KW"/>
</dbReference>
<keyword evidence="10" id="KW-1185">Reference proteome</keyword>
<dbReference type="GO" id="GO:0051453">
    <property type="term" value="P:regulation of intracellular pH"/>
    <property type="evidence" value="ECO:0007669"/>
    <property type="project" value="TreeGrafter"/>
</dbReference>
<dbReference type="OrthoDB" id="5965864at2759"/>
<comment type="similarity">
    <text evidence="2 8">Belongs to the battenin family.</text>
</comment>
<protein>
    <recommendedName>
        <fullName evidence="8">Protein BTN</fullName>
    </recommendedName>
</protein>
<dbReference type="PRINTS" id="PR01315">
    <property type="entry name" value="BATTENIN"/>
</dbReference>
<dbReference type="SUPFAM" id="SSF103473">
    <property type="entry name" value="MFS general substrate transporter"/>
    <property type="match status" value="1"/>
</dbReference>
<dbReference type="GO" id="GO:0005774">
    <property type="term" value="C:vacuolar membrane"/>
    <property type="evidence" value="ECO:0007669"/>
    <property type="project" value="UniProtKB-SubCell"/>
</dbReference>
<dbReference type="InterPro" id="IPR003492">
    <property type="entry name" value="Battenin_disease_Cln3"/>
</dbReference>
<evidence type="ECO:0000313" key="9">
    <source>
        <dbReference type="EMBL" id="TFK97215.1"/>
    </source>
</evidence>
<evidence type="ECO:0000256" key="6">
    <source>
        <dbReference type="ARBA" id="ARBA00022989"/>
    </source>
</evidence>
<dbReference type="InterPro" id="IPR036259">
    <property type="entry name" value="MFS_trans_sf"/>
</dbReference>
<feature type="transmembrane region" description="Helical" evidence="8">
    <location>
        <begin position="67"/>
        <end position="86"/>
    </location>
</feature>
<dbReference type="PANTHER" id="PTHR10981">
    <property type="entry name" value="BATTENIN"/>
    <property type="match status" value="1"/>
</dbReference>
<dbReference type="Pfam" id="PF02487">
    <property type="entry name" value="CLN3"/>
    <property type="match status" value="1"/>
</dbReference>